<dbReference type="PANTHER" id="PTHR42781">
    <property type="entry name" value="SPERMIDINE/PUTRESCINE IMPORT ATP-BINDING PROTEIN POTA"/>
    <property type="match status" value="1"/>
</dbReference>
<organism evidence="10 12">
    <name type="scientific">Treponema socranskii subsp. socranskii VPI DR56BR1116 = ATCC 35536</name>
    <dbReference type="NCBI Taxonomy" id="1125725"/>
    <lineage>
        <taxon>Bacteria</taxon>
        <taxon>Pseudomonadati</taxon>
        <taxon>Spirochaetota</taxon>
        <taxon>Spirochaetia</taxon>
        <taxon>Spirochaetales</taxon>
        <taxon>Treponemataceae</taxon>
        <taxon>Treponema</taxon>
    </lineage>
</organism>
<evidence type="ECO:0000256" key="7">
    <source>
        <dbReference type="ARBA" id="ARBA00023065"/>
    </source>
</evidence>
<keyword evidence="2" id="KW-1003">Cell membrane</keyword>
<dbReference type="InterPro" id="IPR003439">
    <property type="entry name" value="ABC_transporter-like_ATP-bd"/>
</dbReference>
<dbReference type="GO" id="GO:0016887">
    <property type="term" value="F:ATP hydrolysis activity"/>
    <property type="evidence" value="ECO:0007669"/>
    <property type="project" value="InterPro"/>
</dbReference>
<keyword evidence="1" id="KW-0813">Transport</keyword>
<keyword evidence="7" id="KW-0406">Ion transport</keyword>
<dbReference type="GO" id="GO:0015408">
    <property type="term" value="F:ABC-type ferric iron transporter activity"/>
    <property type="evidence" value="ECO:0007669"/>
    <property type="project" value="InterPro"/>
</dbReference>
<dbReference type="RefSeq" id="WP_021329949.1">
    <property type="nucleotide sequence ID" value="NZ_AUZJ01000017.1"/>
</dbReference>
<evidence type="ECO:0000313" key="13">
    <source>
        <dbReference type="Proteomes" id="UP000016646"/>
    </source>
</evidence>
<evidence type="ECO:0000256" key="4">
    <source>
        <dbReference type="ARBA" id="ARBA00022741"/>
    </source>
</evidence>
<evidence type="ECO:0000256" key="2">
    <source>
        <dbReference type="ARBA" id="ARBA00022475"/>
    </source>
</evidence>
<dbReference type="InterPro" id="IPR017871">
    <property type="entry name" value="ABC_transporter-like_CS"/>
</dbReference>
<dbReference type="SUPFAM" id="SSF52540">
    <property type="entry name" value="P-loop containing nucleoside triphosphate hydrolases"/>
    <property type="match status" value="1"/>
</dbReference>
<dbReference type="InterPro" id="IPR003593">
    <property type="entry name" value="AAA+_ATPase"/>
</dbReference>
<dbReference type="InterPro" id="IPR027417">
    <property type="entry name" value="P-loop_NTPase"/>
</dbReference>
<keyword evidence="8" id="KW-0472">Membrane</keyword>
<dbReference type="EMBL" id="AUZJ01000017">
    <property type="protein sequence ID" value="ERF61107.1"/>
    <property type="molecule type" value="Genomic_DNA"/>
</dbReference>
<proteinExistence type="predicted"/>
<reference evidence="12 13" key="1">
    <citation type="submission" date="2013-08" db="EMBL/GenBank/DDBJ databases">
        <authorList>
            <person name="Durkin A.S."/>
            <person name="Haft D.R."/>
            <person name="McCorrison J."/>
            <person name="Torralba M."/>
            <person name="Gillis M."/>
            <person name="Haft D.H."/>
            <person name="Methe B."/>
            <person name="Sutton G."/>
            <person name="Nelson K.E."/>
        </authorList>
    </citation>
    <scope>NUCLEOTIDE SEQUENCE [LARGE SCALE GENOMIC DNA]</scope>
    <source>
        <strain evidence="11 13">ATCC 35536</strain>
        <strain evidence="10 12">VPI DR56BR1116</strain>
    </source>
</reference>
<dbReference type="STRING" id="1125725.HMPREF1325_1581"/>
<dbReference type="FunFam" id="3.40.50.300:FF:000425">
    <property type="entry name" value="Probable ABC transporter, ATP-binding subunit"/>
    <property type="match status" value="1"/>
</dbReference>
<evidence type="ECO:0000256" key="6">
    <source>
        <dbReference type="ARBA" id="ARBA00023004"/>
    </source>
</evidence>
<evidence type="ECO:0000256" key="8">
    <source>
        <dbReference type="ARBA" id="ARBA00023136"/>
    </source>
</evidence>
<feature type="domain" description="ABC transporter" evidence="9">
    <location>
        <begin position="9"/>
        <end position="240"/>
    </location>
</feature>
<dbReference type="GO" id="GO:0016020">
    <property type="term" value="C:membrane"/>
    <property type="evidence" value="ECO:0007669"/>
    <property type="project" value="InterPro"/>
</dbReference>
<gene>
    <name evidence="11" type="ORF">HMPREF0860_0609</name>
    <name evidence="10" type="ORF">HMPREF1325_1581</name>
</gene>
<dbReference type="GO" id="GO:0015697">
    <property type="term" value="P:quaternary ammonium group transport"/>
    <property type="evidence" value="ECO:0007669"/>
    <property type="project" value="UniProtKB-ARBA"/>
</dbReference>
<dbReference type="InterPro" id="IPR050093">
    <property type="entry name" value="ABC_SmlMolc_Importer"/>
</dbReference>
<keyword evidence="13" id="KW-1185">Reference proteome</keyword>
<evidence type="ECO:0000256" key="1">
    <source>
        <dbReference type="ARBA" id="ARBA00022448"/>
    </source>
</evidence>
<comment type="caution">
    <text evidence="10">The sequence shown here is derived from an EMBL/GenBank/DDBJ whole genome shotgun (WGS) entry which is preliminary data.</text>
</comment>
<dbReference type="Proteomes" id="UP000016412">
    <property type="component" value="Unassembled WGS sequence"/>
</dbReference>
<dbReference type="PANTHER" id="PTHR42781:SF4">
    <property type="entry name" value="SPERMIDINE_PUTRESCINE IMPORT ATP-BINDING PROTEIN POTA"/>
    <property type="match status" value="1"/>
</dbReference>
<dbReference type="Proteomes" id="UP000016646">
    <property type="component" value="Unassembled WGS sequence"/>
</dbReference>
<dbReference type="InterPro" id="IPR015853">
    <property type="entry name" value="ABC_transpr_FbpC"/>
</dbReference>
<evidence type="ECO:0000313" key="11">
    <source>
        <dbReference type="EMBL" id="ERK05041.1"/>
    </source>
</evidence>
<dbReference type="PROSITE" id="PS50893">
    <property type="entry name" value="ABC_TRANSPORTER_2"/>
    <property type="match status" value="1"/>
</dbReference>
<keyword evidence="5 10" id="KW-0067">ATP-binding</keyword>
<evidence type="ECO:0000313" key="10">
    <source>
        <dbReference type="EMBL" id="ERF61107.1"/>
    </source>
</evidence>
<dbReference type="AlphaFoldDB" id="U2LLE5"/>
<dbReference type="SMART" id="SM00382">
    <property type="entry name" value="AAA"/>
    <property type="match status" value="1"/>
</dbReference>
<keyword evidence="6" id="KW-0408">Iron</keyword>
<accession>U2LLE5</accession>
<dbReference type="EMBL" id="AVQI01000006">
    <property type="protein sequence ID" value="ERK05041.1"/>
    <property type="molecule type" value="Genomic_DNA"/>
</dbReference>
<dbReference type="Pfam" id="PF00005">
    <property type="entry name" value="ABC_tran"/>
    <property type="match status" value="1"/>
</dbReference>
<dbReference type="CDD" id="cd03259">
    <property type="entry name" value="ABC_Carb_Solutes_like"/>
    <property type="match status" value="1"/>
</dbReference>
<dbReference type="OrthoDB" id="9802264at2"/>
<evidence type="ECO:0000256" key="3">
    <source>
        <dbReference type="ARBA" id="ARBA00022496"/>
    </source>
</evidence>
<protein>
    <submittedName>
        <fullName evidence="10">ABC transporter, ATP-binding protein</fullName>
    </submittedName>
</protein>
<dbReference type="GO" id="GO:0005524">
    <property type="term" value="F:ATP binding"/>
    <property type="evidence" value="ECO:0007669"/>
    <property type="project" value="UniProtKB-KW"/>
</dbReference>
<sequence length="258" mass="28833">MAALTKTKLEIQNLSKAFSSETPVLHHIDFTVRDGEFLSILGPSGCGKTTLLRIITGLVAPDTGSILKDGDDITNFPPAKRKMGIVFQNYALFENMNALDNVSYALKIRKSTKSGAEEKARTLLCRFGLENELYKKPNKLSGGQQQRIAIARTLALNPDVILFDEPMSALDVDTRLSLRADLKSIQSEFGSTMIYVTHDQEEAFAMSDRIMVMYQGSIQQLDTPEAIIRKPANDYVERFVKRNIQIKIDSLLPFATRN</sequence>
<keyword evidence="4" id="KW-0547">Nucleotide-binding</keyword>
<dbReference type="PROSITE" id="PS00211">
    <property type="entry name" value="ABC_TRANSPORTER_1"/>
    <property type="match status" value="1"/>
</dbReference>
<dbReference type="eggNOG" id="COG3842">
    <property type="taxonomic scope" value="Bacteria"/>
</dbReference>
<dbReference type="PATRIC" id="fig|1125725.3.peg.865"/>
<name>U2LLE5_TRESO</name>
<evidence type="ECO:0000313" key="12">
    <source>
        <dbReference type="Proteomes" id="UP000016412"/>
    </source>
</evidence>
<keyword evidence="3" id="KW-0410">Iron transport</keyword>
<evidence type="ECO:0000256" key="5">
    <source>
        <dbReference type="ARBA" id="ARBA00022840"/>
    </source>
</evidence>
<dbReference type="Gene3D" id="3.40.50.300">
    <property type="entry name" value="P-loop containing nucleotide triphosphate hydrolases"/>
    <property type="match status" value="1"/>
</dbReference>
<evidence type="ECO:0000259" key="9">
    <source>
        <dbReference type="PROSITE" id="PS50893"/>
    </source>
</evidence>